<organism evidence="2 3">
    <name type="scientific">Dipteronia sinensis</name>
    <dbReference type="NCBI Taxonomy" id="43782"/>
    <lineage>
        <taxon>Eukaryota</taxon>
        <taxon>Viridiplantae</taxon>
        <taxon>Streptophyta</taxon>
        <taxon>Embryophyta</taxon>
        <taxon>Tracheophyta</taxon>
        <taxon>Spermatophyta</taxon>
        <taxon>Magnoliopsida</taxon>
        <taxon>eudicotyledons</taxon>
        <taxon>Gunneridae</taxon>
        <taxon>Pentapetalae</taxon>
        <taxon>rosids</taxon>
        <taxon>malvids</taxon>
        <taxon>Sapindales</taxon>
        <taxon>Sapindaceae</taxon>
        <taxon>Hippocastanoideae</taxon>
        <taxon>Acereae</taxon>
        <taxon>Dipteronia</taxon>
    </lineage>
</organism>
<evidence type="ECO:0000313" key="2">
    <source>
        <dbReference type="EMBL" id="KAK3229840.1"/>
    </source>
</evidence>
<proteinExistence type="predicted"/>
<evidence type="ECO:0000256" key="1">
    <source>
        <dbReference type="SAM" id="MobiDB-lite"/>
    </source>
</evidence>
<sequence>MRDTIDPIYLNDIDDSNEWLTGRFDDENEEDDELVFTEEDGLTWNVVATTAGVGEPSYRTRKSLRRDSSSRAPRSLIRLIDQEDSEEEECEVEDEGDRLQEDEAPFERTLEEDYDLEFDEL</sequence>
<feature type="compositionally biased region" description="Basic and acidic residues" evidence="1">
    <location>
        <begin position="97"/>
        <end position="111"/>
    </location>
</feature>
<keyword evidence="3" id="KW-1185">Reference proteome</keyword>
<evidence type="ECO:0000313" key="3">
    <source>
        <dbReference type="Proteomes" id="UP001281410"/>
    </source>
</evidence>
<feature type="compositionally biased region" description="Acidic residues" evidence="1">
    <location>
        <begin position="112"/>
        <end position="121"/>
    </location>
</feature>
<reference evidence="2" key="1">
    <citation type="journal article" date="2023" name="Plant J.">
        <title>Genome sequences and population genomics provide insights into the demographic history, inbreeding, and mutation load of two 'living fossil' tree species of Dipteronia.</title>
        <authorList>
            <person name="Feng Y."/>
            <person name="Comes H.P."/>
            <person name="Chen J."/>
            <person name="Zhu S."/>
            <person name="Lu R."/>
            <person name="Zhang X."/>
            <person name="Li P."/>
            <person name="Qiu J."/>
            <person name="Olsen K.M."/>
            <person name="Qiu Y."/>
        </authorList>
    </citation>
    <scope>NUCLEOTIDE SEQUENCE</scope>
    <source>
        <strain evidence="2">NBL</strain>
    </source>
</reference>
<accession>A0AAE0EKK0</accession>
<feature type="compositionally biased region" description="Acidic residues" evidence="1">
    <location>
        <begin position="82"/>
        <end position="96"/>
    </location>
</feature>
<comment type="caution">
    <text evidence="2">The sequence shown here is derived from an EMBL/GenBank/DDBJ whole genome shotgun (WGS) entry which is preliminary data.</text>
</comment>
<dbReference type="Proteomes" id="UP001281410">
    <property type="component" value="Unassembled WGS sequence"/>
</dbReference>
<protein>
    <submittedName>
        <fullName evidence="2">Uncharacterized protein</fullName>
    </submittedName>
</protein>
<feature type="region of interest" description="Disordered" evidence="1">
    <location>
        <begin position="56"/>
        <end position="121"/>
    </location>
</feature>
<gene>
    <name evidence="2" type="ORF">Dsin_001721</name>
</gene>
<dbReference type="AlphaFoldDB" id="A0AAE0EKK0"/>
<name>A0AAE0EKK0_9ROSI</name>
<dbReference type="EMBL" id="JANJYJ010000001">
    <property type="protein sequence ID" value="KAK3229840.1"/>
    <property type="molecule type" value="Genomic_DNA"/>
</dbReference>